<evidence type="ECO:0000256" key="2">
    <source>
        <dbReference type="ARBA" id="ARBA00004370"/>
    </source>
</evidence>
<keyword evidence="4" id="KW-0597">Phosphoprotein</keyword>
<feature type="repeat" description="ANK" evidence="9">
    <location>
        <begin position="24"/>
        <end position="56"/>
    </location>
</feature>
<dbReference type="PANTHER" id="PTHR24123:SF141">
    <property type="entry name" value="ANKYRIN 2, ISOFORM U"/>
    <property type="match status" value="1"/>
</dbReference>
<feature type="compositionally biased region" description="Basic and acidic residues" evidence="11">
    <location>
        <begin position="1608"/>
        <end position="1622"/>
    </location>
</feature>
<dbReference type="FunFam" id="2.60.220.30:FF:000009">
    <property type="entry name" value="Ankyrin 2, isoform G"/>
    <property type="match status" value="1"/>
</dbReference>
<dbReference type="Pfam" id="PF00023">
    <property type="entry name" value="Ank"/>
    <property type="match status" value="2"/>
</dbReference>
<feature type="repeat" description="ANK" evidence="9">
    <location>
        <begin position="90"/>
        <end position="122"/>
    </location>
</feature>
<dbReference type="PROSITE" id="PS50088">
    <property type="entry name" value="ANK_REPEAT"/>
    <property type="match status" value="7"/>
</dbReference>
<sequence>MLQSGQVAGVLLDNGAQIDAATKKGFTPLHLTAKYGHIKVADLLLTKNAPVDAQGKNGVTPLHVASHYDHQNVALLLLEKGASPHATAKNGHTPLHIAARKNQMSIATSLLQYGAQANAESKAGFTPLHLSSQEGHHEMSALLLEHKANPDHQARNGLTPMHLCAQEDRVNVAQVLVKHGADTQAPTKAGYTPLHVASHFGQANMIRYLLQEGADVNASTAIGYTPLHQAAQQGHCHIVNILLENNADPNAITNNGQTSLKIAQKLGYISVLDSLKPVTEAVTTPDQPPPSEEKYRVVAPEAMHETFMSDSEEEGGEDTVLSDQPYRYLTVDEMKSLGDDSLPIDVTRDERHDSNKMALSSEFPPTAGLEDSISPQHASMVQSGISVTDFADNINIERQSHVGFLVSFLVDARGGAMRGCRHSGVRIIVPPRSAAQPTRITCRYVKPQRTMHPPPLMEGEALASRVLELGPVGAKFLGPVIMEVPHFASLRGKEREIVILRSDNGETWREHNIDMSEEIVHDVLNDCFEPEDLAQLDELGGGRICRYVTYDFPQYFAVISRIRQEVHAIGPEGGMVSSTVVPQVQAVFPQGALTKKIKVGLQAQPIDPDLTAKLLGRGVAVSPVVTVEPRRRKFHKAITLSMPAPRAHSQGMINQYSGNAPTLRLLCSITGGTTRAQWEDVTGSTPLTFVNDCVSFTTTVSARFWLMDCRNIADATKMATELYKEAIHVPFMAKFVVFAKRTDPLEARLRVFCMTDDREDKTLEHQEHFTEVAKSRDVEVLEDKPQFIELAGNLIPITKSGEQLSLPFKAFRENRLPFSVRVKDQHADIVGRTLFMREPKIAKGEPPQQPICILNIVLPETIIPDQVTTIEDSQEIVVRVGRSRASPRDQNYLGELRVVDISNLLGEDWVKLAPEIGVNETDIDNIIAQNPTSSAQQAQAMLKLFQAKAKNDFNILENGLRTIHRDDIVDRCMRSVETTTSTTTTVTMRNKTAFSISKRSHDVDIIAESDSITKLVQKDDNQYAKEQSDKYSVEEKSIEESDESEEEAIKKTVAERRKQIEKRLSADRSIPASAQKKEIKEEIITIKRTSLIDDTRARHEEEILLQKPIDNSYKSTVIPETVVKLKTTVLKDTVAKDEFEKELQDKFKATLKNVEEFEHKSQVLTAEKVDTSAKIVDEITKQDFKEMLPKDDEKPKQDEKKPESDGDDDDDNAPKPKERAPIPAKRISISREDAIDEGAVVVSESIRNVQERISSFETKSTESSKRTSTSSSKQWSEELDVLIAQRGQLEQVEEKLMDQQAPKWGEEDETTFQQKEIEAAPKWSEEDEILSQQKELEAMDKQIDSEVAADKWSEEQQILAEQKELEALEKKFEVESAALEIAEKVSEKEQILAQQKEQEALEKMFAAESATLEIAEKLSEEEQILAQQKELEALEKMFEAESATLEIAEKVSEEEQILAQQKELEALEQKFQSETATEKTQLLEKFESKFQDIKSEVVSKVEEKTTSFSSKGESFAESFKSEATKFDGLGDTFRQEVKEFSTQSSETKTFVDQKVDKIVTEIRDSEIISETKESLQQSKASVDQAAQAHAKETVISSEEPKPQIQEAFTKESFESVREETVSKDLSGTLKESVEKTKTEIETGLRQGEEVIAEKISEIGEEFRRVEETPTVKPDEKPSIVETISKTVTQEVTSKIPVLSKRASPEEAPVAKEKPVKEPEVKQFVEAIVEDAQAAIKQVDSTASKIPRFDSSKTAPAKVEPAAAKSPEPEVTFSKIPVFKDRKVSEQISSDSCETVIMQKTLREQDSLLKSDSDERPLEATAEEAEISSREVKEVLSFTTIDETVLNELITEDQRAVTPDDFIDEIIEEAHDTVQQLQQQTDGTAYSLELSKDEEDAQEKSPHPIPEYVTERHLQDEADDDEDEQEHEQWQDDAYSLVPDNASTTDLDAFREYHWLDTPDSTTPAATTKGSAREHGDGHGQGGVVLASTEDLDTMSLLHSPLDAGDVEQQTQAKKTETSTTRTTKTRKDFNLDLDMDANTPKKTERKTRFETHSNRGTSPMTEIVESPDSVHRYGRGESPAIKLVIGRKEIKTSDTSAITESRLTIYGHKDVDISISSQSTISLTTTTTSKDGREVSSEVISTGTSAKESTTTKRYKQFKLIDDDLQDTSERVERKRDDTVSFSKKKSVYLFGSFDSSSESPITEGSGSGHVTDTGISLTRGFTETMTSPGIVSTSEEKNKKISIVTDTAVDVEIEELELTDAGLSPIQPDETDVTADFQMAEEDVQYTHIGTSPVDFEEHSVSAALDTSEAATLTDRVETKDASNSPVDANITSILKRDMTKITDEELLTSRRSSGDVKAKIKILEQNQKIHSAQSSPKKKVEFEDYQTKTDVQDSPKKQKTASAKINELKRIFGEEEEPEESNIMSESIPPIHEVIKQLEKRIAVEQIDRKVIDQIDGSAVRVLPPAAKKETLTERDLVDLEAQIIPEEKIVPKKAPAPVDATEEEVKLTKLVHGVQQLGLQEQRQRQLEEQRKQAESMAELDEPVCEKIICKKFVPALTDDAVEEFEPKRANDLIK</sequence>
<dbReference type="PANTHER" id="PTHR24123">
    <property type="entry name" value="ANKYRIN REPEAT-CONTAINING"/>
    <property type="match status" value="1"/>
</dbReference>
<evidence type="ECO:0000256" key="4">
    <source>
        <dbReference type="ARBA" id="ARBA00022553"/>
    </source>
</evidence>
<dbReference type="SUPFAM" id="SSF48403">
    <property type="entry name" value="Ankyrin repeat"/>
    <property type="match status" value="1"/>
</dbReference>
<evidence type="ECO:0000256" key="11">
    <source>
        <dbReference type="SAM" id="MobiDB-lite"/>
    </source>
</evidence>
<keyword evidence="6 9" id="KW-0040">ANK repeat</keyword>
<evidence type="ECO:0000256" key="5">
    <source>
        <dbReference type="ARBA" id="ARBA00022737"/>
    </source>
</evidence>
<feature type="region of interest" description="Disordered" evidence="11">
    <location>
        <begin position="1746"/>
        <end position="1769"/>
    </location>
</feature>
<reference evidence="14 15" key="1">
    <citation type="submission" date="2024-05" db="EMBL/GenBank/DDBJ databases">
        <title>Culex pipiens pipiens assembly and annotation.</title>
        <authorList>
            <person name="Alout H."/>
            <person name="Durand T."/>
        </authorList>
    </citation>
    <scope>NUCLEOTIDE SEQUENCE [LARGE SCALE GENOMIC DNA]</scope>
    <source>
        <strain evidence="14">HA-2024</strain>
        <tissue evidence="14">Whole body</tissue>
    </source>
</reference>
<feature type="region of interest" description="Disordered" evidence="11">
    <location>
        <begin position="2001"/>
        <end position="2062"/>
    </location>
</feature>
<gene>
    <name evidence="14" type="ORF">pipiens_010491</name>
</gene>
<dbReference type="Pfam" id="PF00791">
    <property type="entry name" value="ZU5"/>
    <property type="match status" value="1"/>
</dbReference>
<evidence type="ECO:0000256" key="1">
    <source>
        <dbReference type="ARBA" id="ARBA00004245"/>
    </source>
</evidence>
<dbReference type="Pfam" id="PF00531">
    <property type="entry name" value="Death"/>
    <property type="match status" value="1"/>
</dbReference>
<dbReference type="FunFam" id="2.60.40.2660:FF:000001">
    <property type="entry name" value="Ankyrin-3 isoform 2"/>
    <property type="match status" value="1"/>
</dbReference>
<evidence type="ECO:0000256" key="9">
    <source>
        <dbReference type="PROSITE-ProRule" id="PRU00023"/>
    </source>
</evidence>
<evidence type="ECO:0000256" key="3">
    <source>
        <dbReference type="ARBA" id="ARBA00022490"/>
    </source>
</evidence>
<feature type="region of interest" description="Disordered" evidence="11">
    <location>
        <begin position="1954"/>
        <end position="1983"/>
    </location>
</feature>
<dbReference type="EMBL" id="JBEHCU010006685">
    <property type="protein sequence ID" value="KAL1396501.1"/>
    <property type="molecule type" value="Genomic_DNA"/>
</dbReference>
<evidence type="ECO:0000313" key="14">
    <source>
        <dbReference type="EMBL" id="KAL1396501.1"/>
    </source>
</evidence>
<keyword evidence="10" id="KW-0175">Coiled coil</keyword>
<dbReference type="Gene3D" id="2.60.220.30">
    <property type="match status" value="2"/>
</dbReference>
<feature type="region of interest" description="Disordered" evidence="11">
    <location>
        <begin position="1020"/>
        <end position="1049"/>
    </location>
</feature>
<dbReference type="Proteomes" id="UP001562425">
    <property type="component" value="Unassembled WGS sequence"/>
</dbReference>
<dbReference type="SMART" id="SM00248">
    <property type="entry name" value="ANK"/>
    <property type="match status" value="7"/>
</dbReference>
<feature type="compositionally biased region" description="Basic and acidic residues" evidence="11">
    <location>
        <begin position="1803"/>
        <end position="1817"/>
    </location>
</feature>
<feature type="compositionally biased region" description="Low complexity" evidence="11">
    <location>
        <begin position="2007"/>
        <end position="2022"/>
    </location>
</feature>
<feature type="compositionally biased region" description="Basic and acidic residues" evidence="11">
    <location>
        <begin position="1631"/>
        <end position="1641"/>
    </location>
</feature>
<dbReference type="Pfam" id="PF17809">
    <property type="entry name" value="UPA_2"/>
    <property type="match status" value="1"/>
</dbReference>
<keyword evidence="7" id="KW-0472">Membrane</keyword>
<feature type="domain" description="ZU5" evidence="13">
    <location>
        <begin position="563"/>
        <end position="710"/>
    </location>
</feature>
<evidence type="ECO:0000259" key="13">
    <source>
        <dbReference type="PROSITE" id="PS51145"/>
    </source>
</evidence>
<dbReference type="CDD" id="cd08317">
    <property type="entry name" value="Death_ank"/>
    <property type="match status" value="1"/>
</dbReference>
<feature type="compositionally biased region" description="Basic and acidic residues" evidence="11">
    <location>
        <begin position="2039"/>
        <end position="2053"/>
    </location>
</feature>
<dbReference type="SMART" id="SM00218">
    <property type="entry name" value="ZU5"/>
    <property type="match status" value="1"/>
</dbReference>
<feature type="repeat" description="ANK" evidence="9">
    <location>
        <begin position="222"/>
        <end position="254"/>
    </location>
</feature>
<dbReference type="InterPro" id="IPR036770">
    <property type="entry name" value="Ankyrin_rpt-contain_sf"/>
</dbReference>
<feature type="repeat" description="ANK" evidence="9">
    <location>
        <begin position="123"/>
        <end position="155"/>
    </location>
</feature>
<dbReference type="InterPro" id="IPR051165">
    <property type="entry name" value="Multifunctional_ANK_Repeat"/>
</dbReference>
<comment type="subcellular location">
    <subcellularLocation>
        <location evidence="1">Cytoplasm</location>
        <location evidence="1">Cytoskeleton</location>
    </subcellularLocation>
    <subcellularLocation>
        <location evidence="2">Membrane</location>
    </subcellularLocation>
</comment>
<dbReference type="InterPro" id="IPR000906">
    <property type="entry name" value="ZU5_dom"/>
</dbReference>
<keyword evidence="8" id="KW-0206">Cytoskeleton</keyword>
<evidence type="ECO:0000256" key="6">
    <source>
        <dbReference type="ARBA" id="ARBA00023043"/>
    </source>
</evidence>
<dbReference type="PRINTS" id="PR01415">
    <property type="entry name" value="ANKYRIN"/>
</dbReference>
<comment type="caution">
    <text evidence="14">The sequence shown here is derived from an EMBL/GenBank/DDBJ whole genome shotgun (WGS) entry which is preliminary data.</text>
</comment>
<feature type="domain" description="Death" evidence="12">
    <location>
        <begin position="894"/>
        <end position="976"/>
    </location>
</feature>
<feature type="region of interest" description="Disordered" evidence="11">
    <location>
        <begin position="1573"/>
        <end position="1641"/>
    </location>
</feature>
<evidence type="ECO:0008006" key="16">
    <source>
        <dbReference type="Google" id="ProtNLM"/>
    </source>
</evidence>
<dbReference type="GO" id="GO:0005856">
    <property type="term" value="C:cytoskeleton"/>
    <property type="evidence" value="ECO:0007669"/>
    <property type="project" value="UniProtKB-SubCell"/>
</dbReference>
<feature type="compositionally biased region" description="Basic and acidic residues" evidence="11">
    <location>
        <begin position="1020"/>
        <end position="1039"/>
    </location>
</feature>
<feature type="repeat" description="ANK" evidence="9">
    <location>
        <begin position="189"/>
        <end position="221"/>
    </location>
</feature>
<dbReference type="Gene3D" id="1.25.40.20">
    <property type="entry name" value="Ankyrin repeat-containing domain"/>
    <property type="match status" value="1"/>
</dbReference>
<dbReference type="SMART" id="SM00005">
    <property type="entry name" value="DEATH"/>
    <property type="match status" value="1"/>
</dbReference>
<feature type="repeat" description="ANK" evidence="9">
    <location>
        <begin position="156"/>
        <end position="188"/>
    </location>
</feature>
<dbReference type="SUPFAM" id="SSF47986">
    <property type="entry name" value="DEATH domain"/>
    <property type="match status" value="1"/>
</dbReference>
<dbReference type="InterPro" id="IPR002110">
    <property type="entry name" value="Ankyrin_rpt"/>
</dbReference>
<feature type="compositionally biased region" description="Basic and acidic residues" evidence="11">
    <location>
        <begin position="1183"/>
        <end position="1204"/>
    </location>
</feature>
<dbReference type="Gene3D" id="2.60.40.2660">
    <property type="match status" value="1"/>
</dbReference>
<feature type="compositionally biased region" description="Low complexity" evidence="11">
    <location>
        <begin position="1957"/>
        <end position="1967"/>
    </location>
</feature>
<feature type="compositionally biased region" description="Acidic residues" evidence="11">
    <location>
        <begin position="1916"/>
        <end position="1925"/>
    </location>
</feature>
<evidence type="ECO:0000256" key="7">
    <source>
        <dbReference type="ARBA" id="ARBA00023136"/>
    </source>
</evidence>
<dbReference type="Pfam" id="PF12796">
    <property type="entry name" value="Ank_2"/>
    <property type="match status" value="2"/>
</dbReference>
<evidence type="ECO:0000259" key="12">
    <source>
        <dbReference type="PROSITE" id="PS50017"/>
    </source>
</evidence>
<name>A0ABD1DA15_CULPP</name>
<keyword evidence="15" id="KW-1185">Reference proteome</keyword>
<proteinExistence type="predicted"/>
<dbReference type="FunFam" id="2.60.220.30:FF:000001">
    <property type="entry name" value="Ankyrin-3 isoform 2"/>
    <property type="match status" value="1"/>
</dbReference>
<evidence type="ECO:0000256" key="8">
    <source>
        <dbReference type="ARBA" id="ARBA00023212"/>
    </source>
</evidence>
<dbReference type="InterPro" id="IPR040745">
    <property type="entry name" value="Ankyrin_UPA"/>
</dbReference>
<feature type="compositionally biased region" description="Polar residues" evidence="11">
    <location>
        <begin position="1873"/>
        <end position="1883"/>
    </location>
</feature>
<feature type="domain" description="ZU5" evidence="13">
    <location>
        <begin position="404"/>
        <end position="561"/>
    </location>
</feature>
<dbReference type="InterPro" id="IPR000488">
    <property type="entry name" value="Death_dom"/>
</dbReference>
<feature type="coiled-coil region" evidence="10">
    <location>
        <begin position="1351"/>
        <end position="1477"/>
    </location>
</feature>
<feature type="repeat" description="ANK" evidence="9">
    <location>
        <begin position="57"/>
        <end position="89"/>
    </location>
</feature>
<feature type="region of interest" description="Disordered" evidence="11">
    <location>
        <begin position="1803"/>
        <end position="1827"/>
    </location>
</feature>
<evidence type="ECO:0000256" key="10">
    <source>
        <dbReference type="SAM" id="Coils"/>
    </source>
</evidence>
<accession>A0ABD1DA15</accession>
<feature type="region of interest" description="Disordered" evidence="11">
    <location>
        <begin position="1873"/>
        <end position="1940"/>
    </location>
</feature>
<protein>
    <recommendedName>
        <fullName evidence="16">Ankyrin 2</fullName>
    </recommendedName>
</protein>
<feature type="region of interest" description="Disordered" evidence="11">
    <location>
        <begin position="1183"/>
        <end position="1276"/>
    </location>
</feature>
<dbReference type="PROSITE" id="PS50017">
    <property type="entry name" value="DEATH_DOMAIN"/>
    <property type="match status" value="1"/>
</dbReference>
<dbReference type="PROSITE" id="PS50297">
    <property type="entry name" value="ANK_REP_REGION"/>
    <property type="match status" value="7"/>
</dbReference>
<feature type="non-terminal residue" evidence="14">
    <location>
        <position position="2578"/>
    </location>
</feature>
<keyword evidence="5" id="KW-0677">Repeat</keyword>
<dbReference type="InterPro" id="IPR011029">
    <property type="entry name" value="DEATH-like_dom_sf"/>
</dbReference>
<dbReference type="GO" id="GO:0016020">
    <property type="term" value="C:membrane"/>
    <property type="evidence" value="ECO:0007669"/>
    <property type="project" value="UniProtKB-SubCell"/>
</dbReference>
<dbReference type="PROSITE" id="PS51145">
    <property type="entry name" value="ZU5"/>
    <property type="match status" value="2"/>
</dbReference>
<evidence type="ECO:0000313" key="15">
    <source>
        <dbReference type="Proteomes" id="UP001562425"/>
    </source>
</evidence>
<keyword evidence="3" id="KW-0963">Cytoplasm</keyword>
<dbReference type="Gene3D" id="1.10.533.10">
    <property type="entry name" value="Death Domain, Fas"/>
    <property type="match status" value="1"/>
</dbReference>
<organism evidence="14 15">
    <name type="scientific">Culex pipiens pipiens</name>
    <name type="common">Northern house mosquito</name>
    <dbReference type="NCBI Taxonomy" id="38569"/>
    <lineage>
        <taxon>Eukaryota</taxon>
        <taxon>Metazoa</taxon>
        <taxon>Ecdysozoa</taxon>
        <taxon>Arthropoda</taxon>
        <taxon>Hexapoda</taxon>
        <taxon>Insecta</taxon>
        <taxon>Pterygota</taxon>
        <taxon>Neoptera</taxon>
        <taxon>Endopterygota</taxon>
        <taxon>Diptera</taxon>
        <taxon>Nematocera</taxon>
        <taxon>Culicoidea</taxon>
        <taxon>Culicidae</taxon>
        <taxon>Culicinae</taxon>
        <taxon>Culicini</taxon>
        <taxon>Culex</taxon>
        <taxon>Culex</taxon>
    </lineage>
</organism>